<gene>
    <name evidence="3" type="ORF">PSM36_2707</name>
</gene>
<dbReference type="InterPro" id="IPR012341">
    <property type="entry name" value="6hp_glycosidase-like_sf"/>
</dbReference>
<keyword evidence="1 3" id="KW-0378">Hydrolase</keyword>
<evidence type="ECO:0000313" key="4">
    <source>
        <dbReference type="Proteomes" id="UP000187464"/>
    </source>
</evidence>
<dbReference type="GO" id="GO:0102211">
    <property type="term" value="F:unsaturated rhamnogalacturonyl hydrolase activity"/>
    <property type="evidence" value="ECO:0007669"/>
    <property type="project" value="UniProtKB-EC"/>
</dbReference>
<dbReference type="Pfam" id="PF07470">
    <property type="entry name" value="Glyco_hydro_88"/>
    <property type="match status" value="1"/>
</dbReference>
<dbReference type="GO" id="GO:0005975">
    <property type="term" value="P:carbohydrate metabolic process"/>
    <property type="evidence" value="ECO:0007669"/>
    <property type="project" value="InterPro"/>
</dbReference>
<dbReference type="KEGG" id="psac:PSM36_2707"/>
<feature type="signal peptide" evidence="2">
    <location>
        <begin position="1"/>
        <end position="25"/>
    </location>
</feature>
<dbReference type="STRING" id="1642647.PSM36_2707"/>
<dbReference type="InterPro" id="IPR008928">
    <property type="entry name" value="6-hairpin_glycosidase_sf"/>
</dbReference>
<evidence type="ECO:0000256" key="2">
    <source>
        <dbReference type="SAM" id="SignalP"/>
    </source>
</evidence>
<protein>
    <submittedName>
        <fullName evidence="3">Rhamnogalacturonyl hydrolase</fullName>
        <ecNumber evidence="3">3.2.1.172</ecNumber>
    </submittedName>
</protein>
<evidence type="ECO:0000313" key="3">
    <source>
        <dbReference type="EMBL" id="SCD21503.1"/>
    </source>
</evidence>
<keyword evidence="4" id="KW-1185">Reference proteome</keyword>
<reference evidence="3 4" key="1">
    <citation type="submission" date="2016-08" db="EMBL/GenBank/DDBJ databases">
        <authorList>
            <person name="Seilhamer J.J."/>
        </authorList>
    </citation>
    <scope>NUCLEOTIDE SEQUENCE [LARGE SCALE GENOMIC DNA]</scope>
    <source>
        <strain evidence="3">M3/6</strain>
    </source>
</reference>
<dbReference type="PANTHER" id="PTHR33886">
    <property type="entry name" value="UNSATURATED RHAMNOGALACTURONAN HYDROLASE (EUROFUNG)"/>
    <property type="match status" value="1"/>
</dbReference>
<dbReference type="PANTHER" id="PTHR33886:SF8">
    <property type="entry name" value="UNSATURATED RHAMNOGALACTURONAN HYDROLASE (EUROFUNG)"/>
    <property type="match status" value="1"/>
</dbReference>
<dbReference type="EMBL" id="LT605205">
    <property type="protein sequence ID" value="SCD21503.1"/>
    <property type="molecule type" value="Genomic_DNA"/>
</dbReference>
<sequence length="400" mass="45903">MKFLKCNLLILIALSLLFVSCEQQNEEKPWSEKMADSEMVRFPELWMIEKATKPRWTYTFGLVAKSMLELWEVSGDQKYFDYAKLYADSLITDGGQIKTYSMQSYNIDNVSPGKILFDLYAQTNDPRYKQAIDTLYTQMQTHPRTSEGGYWHKLKYPHQMWLDGIYMASPFLVQYAAVFNEPALYDDVVNQITMIARHTYDEEAGLFYHGWDESREQFWADKETGTSPGFWSRSMGWYAAALVDVLDFLPEDHQGCDSLLVIVNTLASGMKKYQDPATGVWYQVTDQGNREGNYLESSGSALFVYFLSKALNNNYIDQSYRDTAEKGFDGIIRNFIRLEEDGTYTITHCCAVAGLGGDGRRRDGSFEYYISEPVIENDPKSTGSFILAAIEMEKLQKSNK</sequence>
<dbReference type="InterPro" id="IPR052043">
    <property type="entry name" value="PolySaccharide_Degr_Enz"/>
</dbReference>
<keyword evidence="2" id="KW-0732">Signal</keyword>
<organism evidence="3 4">
    <name type="scientific">Proteiniphilum saccharofermentans</name>
    <dbReference type="NCBI Taxonomy" id="1642647"/>
    <lineage>
        <taxon>Bacteria</taxon>
        <taxon>Pseudomonadati</taxon>
        <taxon>Bacteroidota</taxon>
        <taxon>Bacteroidia</taxon>
        <taxon>Bacteroidales</taxon>
        <taxon>Dysgonomonadaceae</taxon>
        <taxon>Proteiniphilum</taxon>
    </lineage>
</organism>
<dbReference type="AlphaFoldDB" id="A0A1R3SZ97"/>
<dbReference type="InterPro" id="IPR010905">
    <property type="entry name" value="Glyco_hydro_88"/>
</dbReference>
<dbReference type="RefSeq" id="WP_076931334.1">
    <property type="nucleotide sequence ID" value="NZ_LT605205.1"/>
</dbReference>
<dbReference type="Gene3D" id="1.50.10.10">
    <property type="match status" value="1"/>
</dbReference>
<proteinExistence type="predicted"/>
<dbReference type="EC" id="3.2.1.172" evidence="3"/>
<name>A0A1R3SZ97_9BACT</name>
<dbReference type="PROSITE" id="PS51257">
    <property type="entry name" value="PROKAR_LIPOPROTEIN"/>
    <property type="match status" value="1"/>
</dbReference>
<keyword evidence="3" id="KW-0326">Glycosidase</keyword>
<dbReference type="SUPFAM" id="SSF48208">
    <property type="entry name" value="Six-hairpin glycosidases"/>
    <property type="match status" value="1"/>
</dbReference>
<accession>A0A1R3SZ97</accession>
<feature type="chain" id="PRO_5010352352" evidence="2">
    <location>
        <begin position="26"/>
        <end position="400"/>
    </location>
</feature>
<dbReference type="Proteomes" id="UP000187464">
    <property type="component" value="Chromosome I"/>
</dbReference>
<evidence type="ECO:0000256" key="1">
    <source>
        <dbReference type="ARBA" id="ARBA00022801"/>
    </source>
</evidence>